<comment type="caution">
    <text evidence="8">The sequence shown here is derived from an EMBL/GenBank/DDBJ whole genome shotgun (WGS) entry which is preliminary data.</text>
</comment>
<keyword evidence="4 7" id="KW-0472">Membrane</keyword>
<evidence type="ECO:0000313" key="8">
    <source>
        <dbReference type="EMBL" id="KAF5355534.1"/>
    </source>
</evidence>
<dbReference type="GO" id="GO:0016020">
    <property type="term" value="C:membrane"/>
    <property type="evidence" value="ECO:0007669"/>
    <property type="project" value="UniProtKB-SubCell"/>
</dbReference>
<evidence type="ECO:0000256" key="7">
    <source>
        <dbReference type="SAM" id="Phobius"/>
    </source>
</evidence>
<protein>
    <recommendedName>
        <fullName evidence="10">Mid2 domain-containing protein</fullName>
    </recommendedName>
</protein>
<keyword evidence="5" id="KW-0175">Coiled coil</keyword>
<feature type="coiled-coil region" evidence="5">
    <location>
        <begin position="381"/>
        <end position="408"/>
    </location>
</feature>
<dbReference type="EMBL" id="JAACJM010000056">
    <property type="protein sequence ID" value="KAF5355534.1"/>
    <property type="molecule type" value="Genomic_DNA"/>
</dbReference>
<evidence type="ECO:0000256" key="5">
    <source>
        <dbReference type="SAM" id="Coils"/>
    </source>
</evidence>
<sequence>MLPVKLLIVFRFRFKPDQFQQNQLSQDPEFTIAIPDGFQILQVHVEDDDGNDATQKFLIAEASSQQCLLNPEPSSTVSTSNTPSTTPQSTPSTTQAAQRTQTRAPVTTTTTPRPSSTTPSSCSNTPQTPSLTSSSASTLSSEVPAASSQPSSVSTVFTSTASNTSATTASSSTESGSRNRKGLLGVILGGVLGGILLIVLFFLGFLLLRRRVKREKRLEKIDPFNPSDDDEIDLSGRVSQVTTASGSPIYGLGKDSNSTKDSDVTSNFSGLEDLDTNRATIVSRSLSVDPRMNDSLIPEAGSRLSSLKFGKKSAMPVGSKKTLPDVPTEPSANVFSRFQESENAQSNQQHRNASGPYDAYFAESSSGRRSRDAPLLQGQYNDQMDRMLLALAERMEGLQAKIDFLMAENAGSGRLPPPAYA</sequence>
<dbReference type="PANTHER" id="PTHR15549">
    <property type="entry name" value="PAIRED IMMUNOGLOBULIN-LIKE TYPE 2 RECEPTOR"/>
    <property type="match status" value="1"/>
</dbReference>
<organism evidence="8 9">
    <name type="scientific">Tetrapyrgos nigripes</name>
    <dbReference type="NCBI Taxonomy" id="182062"/>
    <lineage>
        <taxon>Eukaryota</taxon>
        <taxon>Fungi</taxon>
        <taxon>Dikarya</taxon>
        <taxon>Basidiomycota</taxon>
        <taxon>Agaricomycotina</taxon>
        <taxon>Agaricomycetes</taxon>
        <taxon>Agaricomycetidae</taxon>
        <taxon>Agaricales</taxon>
        <taxon>Marasmiineae</taxon>
        <taxon>Marasmiaceae</taxon>
        <taxon>Tetrapyrgos</taxon>
    </lineage>
</organism>
<feature type="region of interest" description="Disordered" evidence="6">
    <location>
        <begin position="340"/>
        <end position="377"/>
    </location>
</feature>
<evidence type="ECO:0008006" key="10">
    <source>
        <dbReference type="Google" id="ProtNLM"/>
    </source>
</evidence>
<proteinExistence type="predicted"/>
<comment type="subcellular location">
    <subcellularLocation>
        <location evidence="1">Membrane</location>
        <topology evidence="1">Single-pass membrane protein</topology>
    </subcellularLocation>
</comment>
<feature type="transmembrane region" description="Helical" evidence="7">
    <location>
        <begin position="182"/>
        <end position="208"/>
    </location>
</feature>
<keyword evidence="3 7" id="KW-1133">Transmembrane helix</keyword>
<keyword evidence="2 7" id="KW-0812">Transmembrane</keyword>
<name>A0A8H5D8H9_9AGAR</name>
<accession>A0A8H5D8H9</accession>
<feature type="region of interest" description="Disordered" evidence="6">
    <location>
        <begin position="68"/>
        <end position="180"/>
    </location>
</feature>
<gene>
    <name evidence="8" type="ORF">D9758_006366</name>
</gene>
<evidence type="ECO:0000256" key="2">
    <source>
        <dbReference type="ARBA" id="ARBA00022692"/>
    </source>
</evidence>
<evidence type="ECO:0000256" key="6">
    <source>
        <dbReference type="SAM" id="MobiDB-lite"/>
    </source>
</evidence>
<dbReference type="PANTHER" id="PTHR15549:SF30">
    <property type="entry name" value="MID2 DOMAIN-CONTAINING PROTEIN"/>
    <property type="match status" value="1"/>
</dbReference>
<reference evidence="8 9" key="1">
    <citation type="journal article" date="2020" name="ISME J.">
        <title>Uncovering the hidden diversity of litter-decomposition mechanisms in mushroom-forming fungi.</title>
        <authorList>
            <person name="Floudas D."/>
            <person name="Bentzer J."/>
            <person name="Ahren D."/>
            <person name="Johansson T."/>
            <person name="Persson P."/>
            <person name="Tunlid A."/>
        </authorList>
    </citation>
    <scope>NUCLEOTIDE SEQUENCE [LARGE SCALE GENOMIC DNA]</scope>
    <source>
        <strain evidence="8 9">CBS 291.85</strain>
    </source>
</reference>
<dbReference type="InterPro" id="IPR051694">
    <property type="entry name" value="Immunoregulatory_rcpt-like"/>
</dbReference>
<feature type="compositionally biased region" description="Polar residues" evidence="6">
    <location>
        <begin position="340"/>
        <end position="352"/>
    </location>
</feature>
<evidence type="ECO:0000256" key="4">
    <source>
        <dbReference type="ARBA" id="ARBA00023136"/>
    </source>
</evidence>
<dbReference type="Proteomes" id="UP000559256">
    <property type="component" value="Unassembled WGS sequence"/>
</dbReference>
<evidence type="ECO:0000256" key="3">
    <source>
        <dbReference type="ARBA" id="ARBA00022989"/>
    </source>
</evidence>
<dbReference type="AlphaFoldDB" id="A0A8H5D8H9"/>
<feature type="compositionally biased region" description="Low complexity" evidence="6">
    <location>
        <begin position="73"/>
        <end position="180"/>
    </location>
</feature>
<feature type="region of interest" description="Disordered" evidence="6">
    <location>
        <begin position="245"/>
        <end position="264"/>
    </location>
</feature>
<evidence type="ECO:0000313" key="9">
    <source>
        <dbReference type="Proteomes" id="UP000559256"/>
    </source>
</evidence>
<evidence type="ECO:0000256" key="1">
    <source>
        <dbReference type="ARBA" id="ARBA00004167"/>
    </source>
</evidence>
<dbReference type="GO" id="GO:0071944">
    <property type="term" value="C:cell periphery"/>
    <property type="evidence" value="ECO:0007669"/>
    <property type="project" value="UniProtKB-ARBA"/>
</dbReference>
<keyword evidence="9" id="KW-1185">Reference proteome</keyword>